<dbReference type="KEGG" id="mgin:FRZ54_11550"/>
<dbReference type="EMBL" id="CP042436">
    <property type="protein sequence ID" value="QEC63185.1"/>
    <property type="molecule type" value="Genomic_DNA"/>
</dbReference>
<dbReference type="RefSeq" id="WP_147031761.1">
    <property type="nucleotide sequence ID" value="NZ_CP042436.1"/>
</dbReference>
<evidence type="ECO:0000313" key="1">
    <source>
        <dbReference type="EMBL" id="QEC63185.1"/>
    </source>
</evidence>
<keyword evidence="2" id="KW-1185">Reference proteome</keyword>
<dbReference type="AlphaFoldDB" id="A0A5B8UWY0"/>
<accession>A0A5B8UWY0</accession>
<dbReference type="OrthoDB" id="1079625at2"/>
<dbReference type="Pfam" id="PF18762">
    <property type="entry name" value="Kinase-PolyVal"/>
    <property type="match status" value="1"/>
</dbReference>
<dbReference type="Proteomes" id="UP000321479">
    <property type="component" value="Chromosome"/>
</dbReference>
<evidence type="ECO:0000313" key="2">
    <source>
        <dbReference type="Proteomes" id="UP000321479"/>
    </source>
</evidence>
<name>A0A5B8UWY0_9SPHI</name>
<sequence>MKNIKDELQNIILGDEQTGRDSQLKKIQGFLRGYAETSVVFEKQQRFKNEETAALIGFATAENLFYNHLILSKNFISEGAEQKVYKLDDTHVLKTNQSIFYESWLDYFNSLLIHNFFFPATAYSLLGFQIINDHLHAVVKQQFIVSNETTDLEAVKEFLEYNGFQHKRYNDYFNPEMGLIFEDLHDENVLSYNGVLYFIDTVFYLTSAFYAM</sequence>
<organism evidence="1 2">
    <name type="scientific">Mucilaginibacter ginsenosidivorans</name>
    <dbReference type="NCBI Taxonomy" id="398053"/>
    <lineage>
        <taxon>Bacteria</taxon>
        <taxon>Pseudomonadati</taxon>
        <taxon>Bacteroidota</taxon>
        <taxon>Sphingobacteriia</taxon>
        <taxon>Sphingobacteriales</taxon>
        <taxon>Sphingobacteriaceae</taxon>
        <taxon>Mucilaginibacter</taxon>
    </lineage>
</organism>
<gene>
    <name evidence="1" type="ORF">FRZ54_11550</name>
</gene>
<reference evidence="1 2" key="1">
    <citation type="journal article" date="2017" name="Curr. Microbiol.">
        <title>Mucilaginibacter ginsenosidivorans sp. nov., Isolated from Soil of Ginseng Field.</title>
        <authorList>
            <person name="Kim M.M."/>
            <person name="Siddiqi M.Z."/>
            <person name="Im W.T."/>
        </authorList>
    </citation>
    <scope>NUCLEOTIDE SEQUENCE [LARGE SCALE GENOMIC DNA]</scope>
    <source>
        <strain evidence="1 2">Gsoil 3017</strain>
    </source>
</reference>
<proteinExistence type="predicted"/>
<dbReference type="InterPro" id="IPR041055">
    <property type="entry name" value="Kinase-PolyVal"/>
</dbReference>
<protein>
    <submittedName>
        <fullName evidence="1">Uncharacterized protein</fullName>
    </submittedName>
</protein>